<reference evidence="2 3" key="1">
    <citation type="submission" date="2019-05" db="EMBL/GenBank/DDBJ databases">
        <title>Mikania micrantha, genome provides insights into the molecular mechanism of rapid growth.</title>
        <authorList>
            <person name="Liu B."/>
        </authorList>
    </citation>
    <scope>NUCLEOTIDE SEQUENCE [LARGE SCALE GENOMIC DNA]</scope>
    <source>
        <strain evidence="2">NLD-2019</strain>
        <tissue evidence="2">Leaf</tissue>
    </source>
</reference>
<dbReference type="AlphaFoldDB" id="A0A5N6PX42"/>
<feature type="compositionally biased region" description="Polar residues" evidence="1">
    <location>
        <begin position="28"/>
        <end position="41"/>
    </location>
</feature>
<sequence length="224" mass="25695">MEISSDGDKQQSATSYKMLPASIIGSRMANNEDTNRSSSRRSATDDLTESRRRVHDIVAQVDAEMDRRARDAARARYWPSRPTLLALGERFGGVASYPMRFEFFVRRTIAWKGETIDWRSETIDWRSEMIDWRSRWRPYEHDGCITENRVANEETQAMVQASDAMLNAWAAQFIEEPPQEDGPEFEVNDLGEEDFNEDPEEDPEEDDNDGDAASDISHVSMDSD</sequence>
<name>A0A5N6PX42_9ASTR</name>
<dbReference type="EMBL" id="SZYD01000002">
    <property type="protein sequence ID" value="KAD7117617.1"/>
    <property type="molecule type" value="Genomic_DNA"/>
</dbReference>
<feature type="region of interest" description="Disordered" evidence="1">
    <location>
        <begin position="176"/>
        <end position="224"/>
    </location>
</feature>
<gene>
    <name evidence="2" type="ORF">E3N88_04885</name>
</gene>
<evidence type="ECO:0000313" key="3">
    <source>
        <dbReference type="Proteomes" id="UP000326396"/>
    </source>
</evidence>
<feature type="compositionally biased region" description="Acidic residues" evidence="1">
    <location>
        <begin position="177"/>
        <end position="212"/>
    </location>
</feature>
<feature type="region of interest" description="Disordered" evidence="1">
    <location>
        <begin position="1"/>
        <end position="50"/>
    </location>
</feature>
<organism evidence="2 3">
    <name type="scientific">Mikania micrantha</name>
    <name type="common">bitter vine</name>
    <dbReference type="NCBI Taxonomy" id="192012"/>
    <lineage>
        <taxon>Eukaryota</taxon>
        <taxon>Viridiplantae</taxon>
        <taxon>Streptophyta</taxon>
        <taxon>Embryophyta</taxon>
        <taxon>Tracheophyta</taxon>
        <taxon>Spermatophyta</taxon>
        <taxon>Magnoliopsida</taxon>
        <taxon>eudicotyledons</taxon>
        <taxon>Gunneridae</taxon>
        <taxon>Pentapetalae</taxon>
        <taxon>asterids</taxon>
        <taxon>campanulids</taxon>
        <taxon>Asterales</taxon>
        <taxon>Asteraceae</taxon>
        <taxon>Asteroideae</taxon>
        <taxon>Heliantheae alliance</taxon>
        <taxon>Eupatorieae</taxon>
        <taxon>Mikania</taxon>
    </lineage>
</organism>
<evidence type="ECO:0000313" key="2">
    <source>
        <dbReference type="EMBL" id="KAD7117617.1"/>
    </source>
</evidence>
<comment type="caution">
    <text evidence="2">The sequence shown here is derived from an EMBL/GenBank/DDBJ whole genome shotgun (WGS) entry which is preliminary data.</text>
</comment>
<accession>A0A5N6PX42</accession>
<proteinExistence type="predicted"/>
<evidence type="ECO:0000256" key="1">
    <source>
        <dbReference type="SAM" id="MobiDB-lite"/>
    </source>
</evidence>
<dbReference type="Proteomes" id="UP000326396">
    <property type="component" value="Linkage Group LG10"/>
</dbReference>
<protein>
    <submittedName>
        <fullName evidence="2">Uncharacterized protein</fullName>
    </submittedName>
</protein>
<keyword evidence="3" id="KW-1185">Reference proteome</keyword>